<dbReference type="AlphaFoldDB" id="A0A4R6PWR5"/>
<comment type="caution">
    <text evidence="2">The sequence shown here is derived from an EMBL/GenBank/DDBJ whole genome shotgun (WGS) entry which is preliminary data.</text>
</comment>
<dbReference type="EMBL" id="SNXK01000001">
    <property type="protein sequence ID" value="TDP43062.1"/>
    <property type="molecule type" value="Genomic_DNA"/>
</dbReference>
<dbReference type="Proteomes" id="UP000295087">
    <property type="component" value="Unassembled WGS sequence"/>
</dbReference>
<name>A0A4R6PWR5_NOCIG</name>
<gene>
    <name evidence="2" type="ORF">DFR75_1012182</name>
</gene>
<feature type="region of interest" description="Disordered" evidence="1">
    <location>
        <begin position="198"/>
        <end position="225"/>
    </location>
</feature>
<evidence type="ECO:0000313" key="2">
    <source>
        <dbReference type="EMBL" id="TDP43062.1"/>
    </source>
</evidence>
<protein>
    <submittedName>
        <fullName evidence="2">Uncharacterized protein</fullName>
    </submittedName>
</protein>
<sequence>MSTGAPLQGIVGCGGYGGLGNGALAGALGEAGAGGLLSGNDVTDFADFTDISTNGIGAAIDEISVLNDVVDGGVAGVAGGVLNCEGGLPDGGLPGDVPTEVDGTGEQFDTLTGAATGGLSGTTEAATGRRWWPPLRIVMTTPAKTSAAPSAATPPLTAPVPRAELVLTAPGASDIRVEVPFDEIGSLDARYADGMLELTSAPGRQRSYSAPSPGVRPVPAEDGRR</sequence>
<evidence type="ECO:0000313" key="3">
    <source>
        <dbReference type="Proteomes" id="UP000295087"/>
    </source>
</evidence>
<organism evidence="2 3">
    <name type="scientific">Nocardia ignorata</name>
    <dbReference type="NCBI Taxonomy" id="145285"/>
    <lineage>
        <taxon>Bacteria</taxon>
        <taxon>Bacillati</taxon>
        <taxon>Actinomycetota</taxon>
        <taxon>Actinomycetes</taxon>
        <taxon>Mycobacteriales</taxon>
        <taxon>Nocardiaceae</taxon>
        <taxon>Nocardia</taxon>
    </lineage>
</organism>
<reference evidence="2 3" key="1">
    <citation type="submission" date="2019-03" db="EMBL/GenBank/DDBJ databases">
        <title>Genomic Encyclopedia of Type Strains, Phase IV (KMG-IV): sequencing the most valuable type-strain genomes for metagenomic binning, comparative biology and taxonomic classification.</title>
        <authorList>
            <person name="Goeker M."/>
        </authorList>
    </citation>
    <scope>NUCLEOTIDE SEQUENCE [LARGE SCALE GENOMIC DNA]</scope>
    <source>
        <strain evidence="2 3">DSM 44496</strain>
    </source>
</reference>
<dbReference type="RefSeq" id="WP_067484250.1">
    <property type="nucleotide sequence ID" value="NZ_SNXK01000001.1"/>
</dbReference>
<accession>A0A4R6PWR5</accession>
<proteinExistence type="predicted"/>
<evidence type="ECO:0000256" key="1">
    <source>
        <dbReference type="SAM" id="MobiDB-lite"/>
    </source>
</evidence>
<keyword evidence="3" id="KW-1185">Reference proteome</keyword>